<sequence>MAAAPDKLSRGPSPSPTAGLPLPPGDRRGQIALWAAQLGLFCLPALVLTVRGNLLPFGLLLLASTLLVPLRLWQARALGGQPVRVLTWLMLAVVVLGVVSMLQFEDGLRDVGNRSRFVVMPWIALWICALQPDPRWLWRGALTGLLATLVLSVLQVAGGAPRAELNTNAIVLADIVLVLMVLLVFCRPLRRWPLVILGMAAGCATIVLTGSRGVFAALLALLMVLALSLRWRTGMARLAVLAGILAIGATLLLSVPGLREQVRLTELHQDVQRMEQGDSDSSAGARVERLQVAWAAFLDHPLSGVGVGHFDTAMQRLPVCSENPEEPRCHLGHAHNDVAEWAATQGVPGLLLLLAVYGVPLLLFVVLHRRSGHRTFRGPAAAGIMLVVSYVLCGLTQSMFAHQMTAGFYVSLIGLLVGLSLLEGARHRAAAGHDPALPLRGER</sequence>
<proteinExistence type="predicted"/>
<dbReference type="InterPro" id="IPR007016">
    <property type="entry name" value="O-antigen_ligase-rel_domated"/>
</dbReference>
<dbReference type="AlphaFoldDB" id="A0A7V8FG46"/>
<feature type="transmembrane region" description="Helical" evidence="6">
    <location>
        <begin position="406"/>
        <end position="422"/>
    </location>
</feature>
<evidence type="ECO:0000259" key="7">
    <source>
        <dbReference type="Pfam" id="PF04932"/>
    </source>
</evidence>
<dbReference type="GO" id="GO:0016020">
    <property type="term" value="C:membrane"/>
    <property type="evidence" value="ECO:0007669"/>
    <property type="project" value="UniProtKB-SubCell"/>
</dbReference>
<evidence type="ECO:0000256" key="4">
    <source>
        <dbReference type="ARBA" id="ARBA00023136"/>
    </source>
</evidence>
<dbReference type="EMBL" id="WNDS01000003">
    <property type="protein sequence ID" value="KAF1014994.1"/>
    <property type="molecule type" value="Genomic_DNA"/>
</dbReference>
<evidence type="ECO:0000256" key="3">
    <source>
        <dbReference type="ARBA" id="ARBA00022989"/>
    </source>
</evidence>
<dbReference type="PANTHER" id="PTHR37422:SF23">
    <property type="entry name" value="TEICHURONIC ACID BIOSYNTHESIS PROTEIN TUAE"/>
    <property type="match status" value="1"/>
</dbReference>
<feature type="domain" description="O-antigen ligase-related" evidence="7">
    <location>
        <begin position="198"/>
        <end position="354"/>
    </location>
</feature>
<keyword evidence="3 6" id="KW-1133">Transmembrane helix</keyword>
<feature type="transmembrane region" description="Helical" evidence="6">
    <location>
        <begin position="192"/>
        <end position="208"/>
    </location>
</feature>
<feature type="transmembrane region" description="Helical" evidence="6">
    <location>
        <begin position="379"/>
        <end position="400"/>
    </location>
</feature>
<comment type="subcellular location">
    <subcellularLocation>
        <location evidence="1">Membrane</location>
        <topology evidence="1">Multi-pass membrane protein</topology>
    </subcellularLocation>
</comment>
<organism evidence="8 9">
    <name type="scientific">Stenotrophomonas maltophilia</name>
    <name type="common">Pseudomonas maltophilia</name>
    <name type="synonym">Xanthomonas maltophilia</name>
    <dbReference type="NCBI Taxonomy" id="40324"/>
    <lineage>
        <taxon>Bacteria</taxon>
        <taxon>Pseudomonadati</taxon>
        <taxon>Pseudomonadota</taxon>
        <taxon>Gammaproteobacteria</taxon>
        <taxon>Lysobacterales</taxon>
        <taxon>Lysobacteraceae</taxon>
        <taxon>Stenotrophomonas</taxon>
        <taxon>Stenotrophomonas maltophilia group</taxon>
    </lineage>
</organism>
<evidence type="ECO:0000256" key="1">
    <source>
        <dbReference type="ARBA" id="ARBA00004141"/>
    </source>
</evidence>
<feature type="transmembrane region" description="Helical" evidence="6">
    <location>
        <begin position="169"/>
        <end position="185"/>
    </location>
</feature>
<keyword evidence="2 6" id="KW-0812">Transmembrane</keyword>
<evidence type="ECO:0000313" key="9">
    <source>
        <dbReference type="Proteomes" id="UP000487117"/>
    </source>
</evidence>
<feature type="transmembrane region" description="Helical" evidence="6">
    <location>
        <begin position="137"/>
        <end position="157"/>
    </location>
</feature>
<evidence type="ECO:0000256" key="5">
    <source>
        <dbReference type="SAM" id="MobiDB-lite"/>
    </source>
</evidence>
<gene>
    <name evidence="8" type="ORF">GAK31_02482</name>
</gene>
<feature type="transmembrane region" description="Helical" evidence="6">
    <location>
        <begin position="238"/>
        <end position="258"/>
    </location>
</feature>
<feature type="region of interest" description="Disordered" evidence="5">
    <location>
        <begin position="1"/>
        <end position="22"/>
    </location>
</feature>
<keyword evidence="4 6" id="KW-0472">Membrane</keyword>
<comment type="caution">
    <text evidence="8">The sequence shown here is derived from an EMBL/GenBank/DDBJ whole genome shotgun (WGS) entry which is preliminary data.</text>
</comment>
<feature type="transmembrane region" description="Helical" evidence="6">
    <location>
        <begin position="54"/>
        <end position="73"/>
    </location>
</feature>
<dbReference type="Pfam" id="PF04932">
    <property type="entry name" value="Wzy_C"/>
    <property type="match status" value="1"/>
</dbReference>
<evidence type="ECO:0000256" key="2">
    <source>
        <dbReference type="ARBA" id="ARBA00022692"/>
    </source>
</evidence>
<feature type="transmembrane region" description="Helical" evidence="6">
    <location>
        <begin position="31"/>
        <end position="48"/>
    </location>
</feature>
<feature type="transmembrane region" description="Helical" evidence="6">
    <location>
        <begin position="347"/>
        <end position="367"/>
    </location>
</feature>
<reference evidence="9" key="1">
    <citation type="journal article" date="2020" name="MBio">
        <title>Horizontal gene transfer to a defensive symbiont with a reduced genome amongst a multipartite beetle microbiome.</title>
        <authorList>
            <person name="Waterworth S.C."/>
            <person name="Florez L.V."/>
            <person name="Rees E.R."/>
            <person name="Hertweck C."/>
            <person name="Kaltenpoth M."/>
            <person name="Kwan J.C."/>
        </authorList>
    </citation>
    <scope>NUCLEOTIDE SEQUENCE [LARGE SCALE GENOMIC DNA]</scope>
</reference>
<evidence type="ECO:0000256" key="6">
    <source>
        <dbReference type="SAM" id="Phobius"/>
    </source>
</evidence>
<accession>A0A7V8FG46</accession>
<evidence type="ECO:0000313" key="8">
    <source>
        <dbReference type="EMBL" id="KAF1014994.1"/>
    </source>
</evidence>
<dbReference type="PANTHER" id="PTHR37422">
    <property type="entry name" value="TEICHURONIC ACID BIOSYNTHESIS PROTEIN TUAE"/>
    <property type="match status" value="1"/>
</dbReference>
<dbReference type="Proteomes" id="UP000487117">
    <property type="component" value="Unassembled WGS sequence"/>
</dbReference>
<dbReference type="InterPro" id="IPR051533">
    <property type="entry name" value="WaaL-like"/>
</dbReference>
<name>A0A7V8FG46_STEMA</name>
<feature type="transmembrane region" description="Helical" evidence="6">
    <location>
        <begin position="214"/>
        <end position="231"/>
    </location>
</feature>
<protein>
    <recommendedName>
        <fullName evidence="7">O-antigen ligase-related domain-containing protein</fullName>
    </recommendedName>
</protein>
<feature type="transmembrane region" description="Helical" evidence="6">
    <location>
        <begin position="85"/>
        <end position="102"/>
    </location>
</feature>